<dbReference type="EMBL" id="BSFP01000025">
    <property type="protein sequence ID" value="GLL02740.1"/>
    <property type="molecule type" value="Genomic_DNA"/>
</dbReference>
<feature type="compositionally biased region" description="Low complexity" evidence="1">
    <location>
        <begin position="70"/>
        <end position="83"/>
    </location>
</feature>
<dbReference type="Proteomes" id="UP001143480">
    <property type="component" value="Unassembled WGS sequence"/>
</dbReference>
<protein>
    <submittedName>
        <fullName evidence="3">Uncharacterized protein</fullName>
    </submittedName>
</protein>
<feature type="transmembrane region" description="Helical" evidence="2">
    <location>
        <begin position="45"/>
        <end position="65"/>
    </location>
</feature>
<feature type="compositionally biased region" description="Low complexity" evidence="1">
    <location>
        <begin position="119"/>
        <end position="154"/>
    </location>
</feature>
<keyword evidence="2" id="KW-0812">Transmembrane</keyword>
<evidence type="ECO:0000313" key="4">
    <source>
        <dbReference type="Proteomes" id="UP001143480"/>
    </source>
</evidence>
<evidence type="ECO:0000256" key="1">
    <source>
        <dbReference type="SAM" id="MobiDB-lite"/>
    </source>
</evidence>
<evidence type="ECO:0000256" key="2">
    <source>
        <dbReference type="SAM" id="Phobius"/>
    </source>
</evidence>
<dbReference type="AlphaFoldDB" id="A0A9W6NM80"/>
<organism evidence="3 4">
    <name type="scientific">Dactylosporangium matsuzakiense</name>
    <dbReference type="NCBI Taxonomy" id="53360"/>
    <lineage>
        <taxon>Bacteria</taxon>
        <taxon>Bacillati</taxon>
        <taxon>Actinomycetota</taxon>
        <taxon>Actinomycetes</taxon>
        <taxon>Micromonosporales</taxon>
        <taxon>Micromonosporaceae</taxon>
        <taxon>Dactylosporangium</taxon>
    </lineage>
</organism>
<sequence>MTDDDVTRDGLPRFIYGEYTGEIKLPPRPEDDDVPGGPMDRNTKFLVAGGGLALLLIIGIVVAALSTTASTPDTTPAAANPETSAVSSSGTPVPTDDPQVTATQSWPQLTNTEIPGGQATTTKPGSTPTTKPGATTTIKPPATQTTKPGTFPTTKKPRPSFPGNQ</sequence>
<gene>
    <name evidence="3" type="ORF">GCM10017581_044820</name>
</gene>
<dbReference type="RefSeq" id="WP_261960632.1">
    <property type="nucleotide sequence ID" value="NZ_BAAAXA010000001.1"/>
</dbReference>
<feature type="region of interest" description="Disordered" evidence="1">
    <location>
        <begin position="19"/>
        <end position="38"/>
    </location>
</feature>
<reference evidence="3" key="2">
    <citation type="submission" date="2023-01" db="EMBL/GenBank/DDBJ databases">
        <authorList>
            <person name="Sun Q."/>
            <person name="Evtushenko L."/>
        </authorList>
    </citation>
    <scope>NUCLEOTIDE SEQUENCE</scope>
    <source>
        <strain evidence="3">VKM Ac-1321</strain>
    </source>
</reference>
<keyword evidence="2" id="KW-1133">Transmembrane helix</keyword>
<feature type="compositionally biased region" description="Polar residues" evidence="1">
    <location>
        <begin position="84"/>
        <end position="113"/>
    </location>
</feature>
<name>A0A9W6NM80_9ACTN</name>
<reference evidence="3" key="1">
    <citation type="journal article" date="2014" name="Int. J. Syst. Evol. Microbiol.">
        <title>Complete genome sequence of Corynebacterium casei LMG S-19264T (=DSM 44701T), isolated from a smear-ripened cheese.</title>
        <authorList>
            <consortium name="US DOE Joint Genome Institute (JGI-PGF)"/>
            <person name="Walter F."/>
            <person name="Albersmeier A."/>
            <person name="Kalinowski J."/>
            <person name="Ruckert C."/>
        </authorList>
    </citation>
    <scope>NUCLEOTIDE SEQUENCE</scope>
    <source>
        <strain evidence="3">VKM Ac-1321</strain>
    </source>
</reference>
<feature type="region of interest" description="Disordered" evidence="1">
    <location>
        <begin position="70"/>
        <end position="165"/>
    </location>
</feature>
<evidence type="ECO:0000313" key="3">
    <source>
        <dbReference type="EMBL" id="GLL02740.1"/>
    </source>
</evidence>
<proteinExistence type="predicted"/>
<keyword evidence="4" id="KW-1185">Reference proteome</keyword>
<keyword evidence="2" id="KW-0472">Membrane</keyword>
<comment type="caution">
    <text evidence="3">The sequence shown here is derived from an EMBL/GenBank/DDBJ whole genome shotgun (WGS) entry which is preliminary data.</text>
</comment>
<accession>A0A9W6NM80</accession>